<accession>A0AAD9UGU5</accession>
<evidence type="ECO:0000313" key="2">
    <source>
        <dbReference type="Proteomes" id="UP001209878"/>
    </source>
</evidence>
<reference evidence="1" key="1">
    <citation type="journal article" date="2023" name="Mol. Biol. Evol.">
        <title>Third-Generation Sequencing Reveals the Adaptive Role of the Epigenome in Three Deep-Sea Polychaetes.</title>
        <authorList>
            <person name="Perez M."/>
            <person name="Aroh O."/>
            <person name="Sun Y."/>
            <person name="Lan Y."/>
            <person name="Juniper S.K."/>
            <person name="Young C.R."/>
            <person name="Angers B."/>
            <person name="Qian P.Y."/>
        </authorList>
    </citation>
    <scope>NUCLEOTIDE SEQUENCE</scope>
    <source>
        <strain evidence="1">R07B-5</strain>
    </source>
</reference>
<dbReference type="Proteomes" id="UP001209878">
    <property type="component" value="Unassembled WGS sequence"/>
</dbReference>
<dbReference type="AlphaFoldDB" id="A0AAD9UGU5"/>
<sequence length="91" mass="10710">MTTGLMKSSLTSNKLYRKCVSKPKTHPAHIRYVKYRNIYNKLKQIAKTTYYANQLNTFKNDSKKTWNLLKNMIGKTMINLAFLYISNIIML</sequence>
<protein>
    <submittedName>
        <fullName evidence="1">Uncharacterized protein</fullName>
    </submittedName>
</protein>
<proteinExistence type="predicted"/>
<dbReference type="EMBL" id="JAODUO010000126">
    <property type="protein sequence ID" value="KAK2188661.1"/>
    <property type="molecule type" value="Genomic_DNA"/>
</dbReference>
<name>A0AAD9UGU5_RIDPI</name>
<evidence type="ECO:0000313" key="1">
    <source>
        <dbReference type="EMBL" id="KAK2188661.1"/>
    </source>
</evidence>
<keyword evidence="2" id="KW-1185">Reference proteome</keyword>
<comment type="caution">
    <text evidence="1">The sequence shown here is derived from an EMBL/GenBank/DDBJ whole genome shotgun (WGS) entry which is preliminary data.</text>
</comment>
<organism evidence="1 2">
    <name type="scientific">Ridgeia piscesae</name>
    <name type="common">Tubeworm</name>
    <dbReference type="NCBI Taxonomy" id="27915"/>
    <lineage>
        <taxon>Eukaryota</taxon>
        <taxon>Metazoa</taxon>
        <taxon>Spiralia</taxon>
        <taxon>Lophotrochozoa</taxon>
        <taxon>Annelida</taxon>
        <taxon>Polychaeta</taxon>
        <taxon>Sedentaria</taxon>
        <taxon>Canalipalpata</taxon>
        <taxon>Sabellida</taxon>
        <taxon>Siboglinidae</taxon>
        <taxon>Ridgeia</taxon>
    </lineage>
</organism>
<gene>
    <name evidence="1" type="ORF">NP493_126g08011</name>
</gene>